<evidence type="ECO:0000313" key="2">
    <source>
        <dbReference type="EnsemblMetazoa" id="XP_022643739"/>
    </source>
</evidence>
<dbReference type="KEGG" id="vde:111243010"/>
<dbReference type="GeneID" id="111243010"/>
<dbReference type="InParanoid" id="A0A7M7IX51"/>
<dbReference type="InterPro" id="IPR001763">
    <property type="entry name" value="Rhodanese-like_dom"/>
</dbReference>
<feature type="domain" description="Rhodanese" evidence="1">
    <location>
        <begin position="82"/>
        <end position="185"/>
    </location>
</feature>
<dbReference type="Proteomes" id="UP000594260">
    <property type="component" value="Unplaced"/>
</dbReference>
<dbReference type="SUPFAM" id="SSF52821">
    <property type="entry name" value="Rhodanese/Cell cycle control phosphatase"/>
    <property type="match status" value="1"/>
</dbReference>
<dbReference type="InterPro" id="IPR036873">
    <property type="entry name" value="Rhodanese-like_dom_sf"/>
</dbReference>
<accession>A0A7M7IX51</accession>
<dbReference type="PANTHER" id="PTHR44086:SF10">
    <property type="entry name" value="THIOSULFATE SULFURTRANSFERASE_RHODANESE-LIKE DOMAIN-CONTAINING PROTEIN 3"/>
    <property type="match status" value="1"/>
</dbReference>
<dbReference type="OMA" id="RNPWEVE"/>
<dbReference type="Pfam" id="PF00581">
    <property type="entry name" value="Rhodanese"/>
    <property type="match status" value="1"/>
</dbReference>
<dbReference type="RefSeq" id="XP_022643739.1">
    <property type="nucleotide sequence ID" value="XM_022788004.1"/>
</dbReference>
<dbReference type="PROSITE" id="PS50206">
    <property type="entry name" value="RHODANESE_3"/>
    <property type="match status" value="1"/>
</dbReference>
<dbReference type="EnsemblMetazoa" id="XM_022788004">
    <property type="protein sequence ID" value="XP_022643739"/>
    <property type="gene ID" value="LOC111243010"/>
</dbReference>
<dbReference type="Gene3D" id="3.40.250.10">
    <property type="entry name" value="Rhodanese-like domain"/>
    <property type="match status" value="1"/>
</dbReference>
<dbReference type="FunCoup" id="A0A7M7IX51">
    <property type="interactions" value="117"/>
</dbReference>
<dbReference type="OrthoDB" id="566238at2759"/>
<dbReference type="AlphaFoldDB" id="A0A7M7IX51"/>
<dbReference type="SMART" id="SM00450">
    <property type="entry name" value="RHOD"/>
    <property type="match status" value="1"/>
</dbReference>
<reference evidence="2" key="1">
    <citation type="submission" date="2021-01" db="UniProtKB">
        <authorList>
            <consortium name="EnsemblMetazoa"/>
        </authorList>
    </citation>
    <scope>IDENTIFICATION</scope>
</reference>
<keyword evidence="3" id="KW-1185">Reference proteome</keyword>
<evidence type="ECO:0000313" key="3">
    <source>
        <dbReference type="Proteomes" id="UP000594260"/>
    </source>
</evidence>
<proteinExistence type="predicted"/>
<sequence>MGLVAGFRATGFRQFHRFLSCLNSRTLIELSKNRYVRELDLQIKNQRQQSLATPCVVSARSFADKADPRAAVDFHEFKELLSTQDYFIVDVREAKELAEDGRLIGAINIPLGQVDTEFAKSPRQLKSQYHRLALDEEGRNIVFFCKAGVRAEKALTTAQKHGYTKARFYKGSFLDWIEKGGQIIKG</sequence>
<protein>
    <recommendedName>
        <fullName evidence="1">Rhodanese domain-containing protein</fullName>
    </recommendedName>
</protein>
<organism evidence="2 3">
    <name type="scientific">Varroa destructor</name>
    <name type="common">Honeybee mite</name>
    <dbReference type="NCBI Taxonomy" id="109461"/>
    <lineage>
        <taxon>Eukaryota</taxon>
        <taxon>Metazoa</taxon>
        <taxon>Ecdysozoa</taxon>
        <taxon>Arthropoda</taxon>
        <taxon>Chelicerata</taxon>
        <taxon>Arachnida</taxon>
        <taxon>Acari</taxon>
        <taxon>Parasitiformes</taxon>
        <taxon>Mesostigmata</taxon>
        <taxon>Gamasina</taxon>
        <taxon>Dermanyssoidea</taxon>
        <taxon>Varroidae</taxon>
        <taxon>Varroa</taxon>
    </lineage>
</organism>
<evidence type="ECO:0000259" key="1">
    <source>
        <dbReference type="PROSITE" id="PS50206"/>
    </source>
</evidence>
<dbReference type="PANTHER" id="PTHR44086">
    <property type="entry name" value="THIOSULFATE SULFURTRANSFERASE RDL2, MITOCHONDRIAL-RELATED"/>
    <property type="match status" value="1"/>
</dbReference>
<name>A0A7M7IX51_VARDE</name>